<evidence type="ECO:0000313" key="2">
    <source>
        <dbReference type="EMBL" id="MBC8610160.1"/>
    </source>
</evidence>
<dbReference type="GO" id="GO:0005829">
    <property type="term" value="C:cytosol"/>
    <property type="evidence" value="ECO:0007669"/>
    <property type="project" value="TreeGrafter"/>
</dbReference>
<dbReference type="InterPro" id="IPR003141">
    <property type="entry name" value="Pol/His_phosphatase_N"/>
</dbReference>
<dbReference type="Pfam" id="PF02811">
    <property type="entry name" value="PHP"/>
    <property type="match status" value="1"/>
</dbReference>
<dbReference type="Gene3D" id="3.20.20.140">
    <property type="entry name" value="Metal-dependent hydrolases"/>
    <property type="match status" value="1"/>
</dbReference>
<dbReference type="InterPro" id="IPR050243">
    <property type="entry name" value="PHP_phosphatase"/>
</dbReference>
<comment type="caution">
    <text evidence="2">The sequence shown here is derived from an EMBL/GenBank/DDBJ whole genome shotgun (WGS) entry which is preliminary data.</text>
</comment>
<dbReference type="OrthoDB" id="9808747at2"/>
<evidence type="ECO:0000259" key="1">
    <source>
        <dbReference type="SMART" id="SM00481"/>
    </source>
</evidence>
<protein>
    <submittedName>
        <fullName evidence="2">Phosphatase</fullName>
    </submittedName>
</protein>
<dbReference type="PANTHER" id="PTHR36928">
    <property type="entry name" value="PHOSPHATASE YCDX-RELATED"/>
    <property type="match status" value="1"/>
</dbReference>
<dbReference type="Proteomes" id="UP000632659">
    <property type="component" value="Unassembled WGS sequence"/>
</dbReference>
<sequence length="242" mass="27711">MYHFIADTHCHTIASTHAYSTLIENASYAAEIGMKALAVTDHGPKNLDAPHLWYFTNLPITVPRFLHGINILRGVEANIMDYEGTLDLGENTLKKLDWVIASYHSCNCEPGTVKQHTNAYLQIAQNPYVDVIGHSGSPKYLYDYEQGIKAFKEYGKLVEINQNSFRVRKQNLKNCAEIAKLCKRYEVPIVVNSDAHFCTQIGVFDDAVQMLEEIDFPEKLILNADFDRFQDYLYQKRRITLK</sequence>
<dbReference type="GO" id="GO:0008270">
    <property type="term" value="F:zinc ion binding"/>
    <property type="evidence" value="ECO:0007669"/>
    <property type="project" value="TreeGrafter"/>
</dbReference>
<dbReference type="AlphaFoldDB" id="A0A8J6PH69"/>
<dbReference type="SMART" id="SM00481">
    <property type="entry name" value="POLIIIAc"/>
    <property type="match status" value="1"/>
</dbReference>
<dbReference type="GO" id="GO:0042578">
    <property type="term" value="F:phosphoric ester hydrolase activity"/>
    <property type="evidence" value="ECO:0007669"/>
    <property type="project" value="TreeGrafter"/>
</dbReference>
<gene>
    <name evidence="2" type="ORF">H8702_03345</name>
</gene>
<dbReference type="EMBL" id="JACRTL010000001">
    <property type="protein sequence ID" value="MBC8610160.1"/>
    <property type="molecule type" value="Genomic_DNA"/>
</dbReference>
<keyword evidence="3" id="KW-1185">Reference proteome</keyword>
<dbReference type="InterPro" id="IPR004013">
    <property type="entry name" value="PHP_dom"/>
</dbReference>
<dbReference type="CDD" id="cd07437">
    <property type="entry name" value="PHP_HisPPase_Ycdx_like"/>
    <property type="match status" value="1"/>
</dbReference>
<organism evidence="2 3">
    <name type="scientific">Massiliimalia timonensis</name>
    <dbReference type="NCBI Taxonomy" id="1987501"/>
    <lineage>
        <taxon>Bacteria</taxon>
        <taxon>Bacillati</taxon>
        <taxon>Bacillota</taxon>
        <taxon>Clostridia</taxon>
        <taxon>Eubacteriales</taxon>
        <taxon>Oscillospiraceae</taxon>
        <taxon>Massiliimalia</taxon>
    </lineage>
</organism>
<dbReference type="PANTHER" id="PTHR36928:SF1">
    <property type="entry name" value="PHOSPHATASE YCDX-RELATED"/>
    <property type="match status" value="1"/>
</dbReference>
<feature type="domain" description="Polymerase/histidinol phosphatase N-terminal" evidence="1">
    <location>
        <begin position="6"/>
        <end position="81"/>
    </location>
</feature>
<reference evidence="2" key="1">
    <citation type="submission" date="2020-08" db="EMBL/GenBank/DDBJ databases">
        <title>Genome public.</title>
        <authorList>
            <person name="Liu C."/>
            <person name="Sun Q."/>
        </authorList>
    </citation>
    <scope>NUCLEOTIDE SEQUENCE</scope>
    <source>
        <strain evidence="2">NSJ-15</strain>
    </source>
</reference>
<dbReference type="InterPro" id="IPR016195">
    <property type="entry name" value="Pol/histidinol_Pase-like"/>
</dbReference>
<accession>A0A8J6PH69</accession>
<evidence type="ECO:0000313" key="3">
    <source>
        <dbReference type="Proteomes" id="UP000632659"/>
    </source>
</evidence>
<proteinExistence type="predicted"/>
<name>A0A8J6PH69_9FIRM</name>
<dbReference type="NCBIfam" id="NF006702">
    <property type="entry name" value="PRK09248.1"/>
    <property type="match status" value="1"/>
</dbReference>
<dbReference type="SUPFAM" id="SSF89550">
    <property type="entry name" value="PHP domain-like"/>
    <property type="match status" value="1"/>
</dbReference>
<dbReference type="RefSeq" id="WP_093988566.1">
    <property type="nucleotide sequence ID" value="NZ_FYDD01000003.1"/>
</dbReference>